<proteinExistence type="predicted"/>
<dbReference type="Proteomes" id="UP001638806">
    <property type="component" value="Unassembled WGS sequence"/>
</dbReference>
<comment type="caution">
    <text evidence="1">The sequence shown here is derived from an EMBL/GenBank/DDBJ whole genome shotgun (WGS) entry which is preliminary data.</text>
</comment>
<name>A0ACC4DUF6_PURLI</name>
<organism evidence="1 2">
    <name type="scientific">Purpureocillium lilacinum</name>
    <name type="common">Paecilomyces lilacinus</name>
    <dbReference type="NCBI Taxonomy" id="33203"/>
    <lineage>
        <taxon>Eukaryota</taxon>
        <taxon>Fungi</taxon>
        <taxon>Dikarya</taxon>
        <taxon>Ascomycota</taxon>
        <taxon>Pezizomycotina</taxon>
        <taxon>Sordariomycetes</taxon>
        <taxon>Hypocreomycetidae</taxon>
        <taxon>Hypocreales</taxon>
        <taxon>Ophiocordycipitaceae</taxon>
        <taxon>Purpureocillium</taxon>
    </lineage>
</organism>
<evidence type="ECO:0000313" key="1">
    <source>
        <dbReference type="EMBL" id="KAL3958925.1"/>
    </source>
</evidence>
<sequence>MRVRKRNGPARLTTKRPRQVAGSLPGAEDAARPPSCLVQLERERACDLDKHRKKESPLSNQLIIIIALPARARGQSPQPPEICAAPADCQAAGSCTTACTKLDSVDPGCHACQASLWPSTHWKLAGPCARARCVRDSIRV</sequence>
<gene>
    <name evidence="1" type="ORF">ACCO45_007087</name>
</gene>
<dbReference type="EMBL" id="JBGNUJ010000006">
    <property type="protein sequence ID" value="KAL3958925.1"/>
    <property type="molecule type" value="Genomic_DNA"/>
</dbReference>
<accession>A0ACC4DUF6</accession>
<evidence type="ECO:0000313" key="2">
    <source>
        <dbReference type="Proteomes" id="UP001638806"/>
    </source>
</evidence>
<protein>
    <submittedName>
        <fullName evidence="1">Uncharacterized protein</fullName>
    </submittedName>
</protein>
<reference evidence="1" key="1">
    <citation type="submission" date="2024-12" db="EMBL/GenBank/DDBJ databases">
        <title>Comparative genomics and development of molecular markers within Purpureocillium lilacinum and among Purpureocillium species.</title>
        <authorList>
            <person name="Yeh Z.-Y."/>
            <person name="Ni N.-T."/>
            <person name="Lo P.-H."/>
            <person name="Mushyakhwo K."/>
            <person name="Lin C.-F."/>
            <person name="Nai Y.-S."/>
        </authorList>
    </citation>
    <scope>NUCLEOTIDE SEQUENCE</scope>
    <source>
        <strain evidence="1">NCHU-NPUST-175</strain>
    </source>
</reference>
<keyword evidence="2" id="KW-1185">Reference proteome</keyword>